<dbReference type="GO" id="GO:0008168">
    <property type="term" value="F:methyltransferase activity"/>
    <property type="evidence" value="ECO:0007669"/>
    <property type="project" value="UniProtKB-KW"/>
</dbReference>
<comment type="caution">
    <text evidence="5">Lacks conserved residue(s) required for the propagation of feature annotation.</text>
</comment>
<dbReference type="EC" id="2.1.1.297" evidence="5"/>
<proteinExistence type="inferred from homology"/>
<feature type="binding site" evidence="5">
    <location>
        <position position="191"/>
    </location>
    <ligand>
        <name>S-adenosyl-L-methionine</name>
        <dbReference type="ChEBI" id="CHEBI:59789"/>
    </ligand>
</feature>
<name>A0ABP7Y5P7_9SPHI</name>
<dbReference type="CDD" id="cd02440">
    <property type="entry name" value="AdoMet_MTases"/>
    <property type="match status" value="1"/>
</dbReference>
<dbReference type="Pfam" id="PF05175">
    <property type="entry name" value="MTS"/>
    <property type="match status" value="1"/>
</dbReference>
<evidence type="ECO:0000256" key="1">
    <source>
        <dbReference type="ARBA" id="ARBA00022603"/>
    </source>
</evidence>
<comment type="similarity">
    <text evidence="5">Belongs to the protein N5-glutamine methyltransferase family. PrmC subfamily.</text>
</comment>
<keyword evidence="3 5" id="KW-0949">S-adenosyl-L-methionine</keyword>
<evidence type="ECO:0000256" key="2">
    <source>
        <dbReference type="ARBA" id="ARBA00022679"/>
    </source>
</evidence>
<keyword evidence="1 5" id="KW-0489">Methyltransferase</keyword>
<feature type="binding site" evidence="5">
    <location>
        <begin position="123"/>
        <end position="127"/>
    </location>
    <ligand>
        <name>S-adenosyl-L-methionine</name>
        <dbReference type="ChEBI" id="CHEBI:59789"/>
    </ligand>
</feature>
<dbReference type="Proteomes" id="UP001500101">
    <property type="component" value="Unassembled WGS sequence"/>
</dbReference>
<dbReference type="GO" id="GO:0032259">
    <property type="term" value="P:methylation"/>
    <property type="evidence" value="ECO:0007669"/>
    <property type="project" value="UniProtKB-KW"/>
</dbReference>
<dbReference type="InterPro" id="IPR004556">
    <property type="entry name" value="HemK-like"/>
</dbReference>
<feature type="binding site" evidence="5">
    <location>
        <begin position="191"/>
        <end position="194"/>
    </location>
    <ligand>
        <name>substrate</name>
    </ligand>
</feature>
<accession>A0ABP7Y5P7</accession>
<dbReference type="Gene3D" id="1.10.8.10">
    <property type="entry name" value="DNA helicase RuvA subunit, C-terminal domain"/>
    <property type="match status" value="1"/>
</dbReference>
<dbReference type="NCBIfam" id="TIGR00536">
    <property type="entry name" value="hemK_fam"/>
    <property type="match status" value="1"/>
</dbReference>
<dbReference type="HAMAP" id="MF_02126">
    <property type="entry name" value="RF_methyltr_PrmC"/>
    <property type="match status" value="1"/>
</dbReference>
<comment type="catalytic activity">
    <reaction evidence="4 5">
        <text>L-glutaminyl-[peptide chain release factor] + S-adenosyl-L-methionine = N(5)-methyl-L-glutaminyl-[peptide chain release factor] + S-adenosyl-L-homocysteine + H(+)</text>
        <dbReference type="Rhea" id="RHEA:42896"/>
        <dbReference type="Rhea" id="RHEA-COMP:10271"/>
        <dbReference type="Rhea" id="RHEA-COMP:10272"/>
        <dbReference type="ChEBI" id="CHEBI:15378"/>
        <dbReference type="ChEBI" id="CHEBI:30011"/>
        <dbReference type="ChEBI" id="CHEBI:57856"/>
        <dbReference type="ChEBI" id="CHEBI:59789"/>
        <dbReference type="ChEBI" id="CHEBI:61891"/>
        <dbReference type="EC" id="2.1.1.297"/>
    </reaction>
</comment>
<keyword evidence="8" id="KW-1185">Reference proteome</keyword>
<dbReference type="InterPro" id="IPR007848">
    <property type="entry name" value="Small_mtfrase_dom"/>
</dbReference>
<evidence type="ECO:0000256" key="5">
    <source>
        <dbReference type="HAMAP-Rule" id="MF_02126"/>
    </source>
</evidence>
<gene>
    <name evidence="5 7" type="primary">prmC</name>
    <name evidence="7" type="ORF">GCM10022216_00590</name>
</gene>
<dbReference type="InterPro" id="IPR002052">
    <property type="entry name" value="DNA_methylase_N6_adenine_CS"/>
</dbReference>
<dbReference type="PANTHER" id="PTHR18895">
    <property type="entry name" value="HEMK METHYLTRANSFERASE"/>
    <property type="match status" value="1"/>
</dbReference>
<dbReference type="InterPro" id="IPR029063">
    <property type="entry name" value="SAM-dependent_MTases_sf"/>
</dbReference>
<evidence type="ECO:0000313" key="8">
    <source>
        <dbReference type="Proteomes" id="UP001500101"/>
    </source>
</evidence>
<feature type="binding site" evidence="5">
    <location>
        <position position="146"/>
    </location>
    <ligand>
        <name>S-adenosyl-L-methionine</name>
        <dbReference type="ChEBI" id="CHEBI:59789"/>
    </ligand>
</feature>
<protein>
    <recommendedName>
        <fullName evidence="5">Release factor glutamine methyltransferase</fullName>
        <shortName evidence="5">RF MTase</shortName>
        <ecNumber evidence="5">2.1.1.297</ecNumber>
    </recommendedName>
    <alternativeName>
        <fullName evidence="5">N5-glutamine methyltransferase PrmC</fullName>
    </alternativeName>
    <alternativeName>
        <fullName evidence="5">Protein-(glutamine-N5) MTase PrmC</fullName>
    </alternativeName>
    <alternativeName>
        <fullName evidence="5">Protein-glutamine N-methyltransferase PrmC</fullName>
    </alternativeName>
</protein>
<dbReference type="NCBIfam" id="TIGR03534">
    <property type="entry name" value="RF_mod_PrmC"/>
    <property type="match status" value="1"/>
</dbReference>
<evidence type="ECO:0000256" key="4">
    <source>
        <dbReference type="ARBA" id="ARBA00048391"/>
    </source>
</evidence>
<dbReference type="Gene3D" id="3.40.50.150">
    <property type="entry name" value="Vaccinia Virus protein VP39"/>
    <property type="match status" value="1"/>
</dbReference>
<comment type="function">
    <text evidence="5">Methylates the class 1 translation termination release factors RF1/PrfA and RF2/PrfB on the glutamine residue of the universally conserved GGQ motif.</text>
</comment>
<evidence type="ECO:0000313" key="7">
    <source>
        <dbReference type="EMBL" id="GAA4130951.1"/>
    </source>
</evidence>
<dbReference type="InterPro" id="IPR050320">
    <property type="entry name" value="N5-glutamine_MTase"/>
</dbReference>
<sequence length="285" mass="32498">MQTLGHIRKQFIQDLIELYSEDEIKSIFQIAALEYLEIPKSNFLFALNEPLSSAHEEILSKALKLLLSGKPIQQIIAKAPFYGLMFNVTEDTLIPRPETEELVDLIIKEQKPQNHTIQIIDIGTGSGCIAISLKKNLPNSLVTAVDISAQALAVAKQNAVINSTNIEFRCIDILEWEFVFQEEQFDVIVSNPPYITQNEANTMHQNVLRFEPHTALFVENDAPLLFYDYIASFALKHLKKDGTLYFEINQYLSVETKDLLIKKGFTKVEVLRDLNQVPRMIKAQF</sequence>
<dbReference type="SUPFAM" id="SSF53335">
    <property type="entry name" value="S-adenosyl-L-methionine-dependent methyltransferases"/>
    <property type="match status" value="1"/>
</dbReference>
<organism evidence="7 8">
    <name type="scientific">Sphingobacterium kyonggiense</name>
    <dbReference type="NCBI Taxonomy" id="714075"/>
    <lineage>
        <taxon>Bacteria</taxon>
        <taxon>Pseudomonadati</taxon>
        <taxon>Bacteroidota</taxon>
        <taxon>Sphingobacteriia</taxon>
        <taxon>Sphingobacteriales</taxon>
        <taxon>Sphingobacteriaceae</taxon>
        <taxon>Sphingobacterium</taxon>
    </lineage>
</organism>
<dbReference type="InterPro" id="IPR019874">
    <property type="entry name" value="RF_methyltr_PrmC"/>
</dbReference>
<feature type="domain" description="Methyltransferase small" evidence="6">
    <location>
        <begin position="112"/>
        <end position="202"/>
    </location>
</feature>
<dbReference type="RefSeq" id="WP_344672683.1">
    <property type="nucleotide sequence ID" value="NZ_BAAAZI010000001.1"/>
</dbReference>
<dbReference type="PROSITE" id="PS00092">
    <property type="entry name" value="N6_MTASE"/>
    <property type="match status" value="1"/>
</dbReference>
<dbReference type="PANTHER" id="PTHR18895:SF74">
    <property type="entry name" value="MTRF1L RELEASE FACTOR GLUTAMINE METHYLTRANSFERASE"/>
    <property type="match status" value="1"/>
</dbReference>
<reference evidence="8" key="1">
    <citation type="journal article" date="2019" name="Int. J. Syst. Evol. Microbiol.">
        <title>The Global Catalogue of Microorganisms (GCM) 10K type strain sequencing project: providing services to taxonomists for standard genome sequencing and annotation.</title>
        <authorList>
            <consortium name="The Broad Institute Genomics Platform"/>
            <consortium name="The Broad Institute Genome Sequencing Center for Infectious Disease"/>
            <person name="Wu L."/>
            <person name="Ma J."/>
        </authorList>
    </citation>
    <scope>NUCLEOTIDE SEQUENCE [LARGE SCALE GENOMIC DNA]</scope>
    <source>
        <strain evidence="8">JCM 16704</strain>
    </source>
</reference>
<evidence type="ECO:0000256" key="3">
    <source>
        <dbReference type="ARBA" id="ARBA00022691"/>
    </source>
</evidence>
<keyword evidence="2 5" id="KW-0808">Transferase</keyword>
<evidence type="ECO:0000259" key="6">
    <source>
        <dbReference type="Pfam" id="PF05175"/>
    </source>
</evidence>
<comment type="caution">
    <text evidence="7">The sequence shown here is derived from an EMBL/GenBank/DDBJ whole genome shotgun (WGS) entry which is preliminary data.</text>
</comment>
<dbReference type="EMBL" id="BAAAZI010000001">
    <property type="protein sequence ID" value="GAA4130951.1"/>
    <property type="molecule type" value="Genomic_DNA"/>
</dbReference>